<evidence type="ECO:0000313" key="1">
    <source>
        <dbReference type="EMBL" id="ADZ07440.1"/>
    </source>
</evidence>
<dbReference type="EMBL" id="CP002559">
    <property type="protein sequence ID" value="ADZ07440.1"/>
    <property type="molecule type" value="Genomic_DNA"/>
</dbReference>
<dbReference type="STRING" id="1604.LAC30SC_06580"/>
<proteinExistence type="predicted"/>
<accession>F0TFE6</accession>
<evidence type="ECO:0000313" key="2">
    <source>
        <dbReference type="Proteomes" id="UP000007491"/>
    </source>
</evidence>
<name>F0TFE6_LACAM</name>
<sequence length="35" mass="4039">MEWIKTAWEAFKADVKTRLGIAIGCSIFFGMQILY</sequence>
<gene>
    <name evidence="1" type="ordered locus">LAC30SC_06580</name>
</gene>
<dbReference type="KEGG" id="lai:LAC30SC_06580"/>
<dbReference type="Proteomes" id="UP000007491">
    <property type="component" value="Chromosome"/>
</dbReference>
<reference evidence="1 2" key="1">
    <citation type="journal article" date="2011" name="J. Bacteriol.">
        <title>Complete genome sequencing of Lactobacillus acidophilus 30SC, isolated from swine intestine.</title>
        <authorList>
            <person name="Oh S."/>
            <person name="Roh H."/>
            <person name="Ko H.J."/>
            <person name="Kim S."/>
            <person name="Kim K.H."/>
            <person name="Lee S.E."/>
            <person name="Chang I.S."/>
            <person name="Kim S."/>
            <person name="Choi I.G."/>
        </authorList>
    </citation>
    <scope>NUCLEOTIDE SEQUENCE [LARGE SCALE GENOMIC DNA]</scope>
    <source>
        <strain evidence="1 2">30SC</strain>
    </source>
</reference>
<dbReference type="AlphaFoldDB" id="F0TFE6"/>
<organism evidence="1 2">
    <name type="scientific">Lactobacillus amylovorus</name>
    <dbReference type="NCBI Taxonomy" id="1604"/>
    <lineage>
        <taxon>Bacteria</taxon>
        <taxon>Bacillati</taxon>
        <taxon>Bacillota</taxon>
        <taxon>Bacilli</taxon>
        <taxon>Lactobacillales</taxon>
        <taxon>Lactobacillaceae</taxon>
        <taxon>Lactobacillus</taxon>
    </lineage>
</organism>
<dbReference type="HOGENOM" id="CLU_3365511_0_0_9"/>
<reference key="2">
    <citation type="submission" date="2011-02" db="EMBL/GenBank/DDBJ databases">
        <authorList>
            <person name="Roh H."/>
            <person name="Ko H.-J."/>
            <person name="Kim S.-H."/>
            <person name="Choi I.-G."/>
            <person name="Oh S."/>
        </authorList>
    </citation>
    <scope>NUCLEOTIDE SEQUENCE</scope>
    <source>
        <strain>30SC</strain>
    </source>
</reference>
<protein>
    <submittedName>
        <fullName evidence="1">Uncharacterized protein</fullName>
    </submittedName>
</protein>